<protein>
    <recommendedName>
        <fullName evidence="1">DUF3298 domain-containing protein</fullName>
    </recommendedName>
</protein>
<dbReference type="InterPro" id="IPR021729">
    <property type="entry name" value="DUF3298"/>
</dbReference>
<dbReference type="InterPro" id="IPR032774">
    <property type="entry name" value="WG_beta_rep"/>
</dbReference>
<evidence type="ECO:0000259" key="1">
    <source>
        <dbReference type="Pfam" id="PF11738"/>
    </source>
</evidence>
<evidence type="ECO:0000313" key="3">
    <source>
        <dbReference type="Proteomes" id="UP000789845"/>
    </source>
</evidence>
<proteinExistence type="predicted"/>
<gene>
    <name evidence="2" type="ORF">NEOCIP111885_00935</name>
</gene>
<dbReference type="Gene3D" id="3.30.565.40">
    <property type="entry name" value="Fervidobacterium nodosum Rt17-B1 like"/>
    <property type="match status" value="1"/>
</dbReference>
<reference evidence="2" key="1">
    <citation type="submission" date="2021-10" db="EMBL/GenBank/DDBJ databases">
        <authorList>
            <person name="Criscuolo A."/>
        </authorList>
    </citation>
    <scope>NUCLEOTIDE SEQUENCE</scope>
    <source>
        <strain evidence="2">CIP111885</strain>
    </source>
</reference>
<dbReference type="AlphaFoldDB" id="A0A9C7LAA2"/>
<dbReference type="PANTHER" id="PTHR37841:SF1">
    <property type="entry name" value="DUF3298 DOMAIN-CONTAINING PROTEIN"/>
    <property type="match status" value="1"/>
</dbReference>
<dbReference type="Gene3D" id="3.90.640.20">
    <property type="entry name" value="Heat-shock cognate protein, ATPase"/>
    <property type="match status" value="1"/>
</dbReference>
<dbReference type="EMBL" id="CAKJTG010000004">
    <property type="protein sequence ID" value="CAG9607245.1"/>
    <property type="molecule type" value="Genomic_DNA"/>
</dbReference>
<dbReference type="InterPro" id="IPR037126">
    <property type="entry name" value="PdaC/RsiV-like_sf"/>
</dbReference>
<dbReference type="Proteomes" id="UP000789845">
    <property type="component" value="Unassembled WGS sequence"/>
</dbReference>
<sequence length="644" mass="73381">MFFEHLRRVLPQGAQLLWDDWRERPSVRLEDIDLDGREEMLVSYSFQNDIYTTIFNHNYSFWYPTSTLKGATSFRVKGIDLFPASIKEIGGKRWGYINHKGNFVTPVKYEDAQDFQPNGLAAVQTKDEFGLINQFGQFIVHPQYSFINPFSESRAVVMDTKGFKVINERGKVLTSKAYSYISNYQNGRALFAGTAEDGRYLYGFLNRQGKEVIPLKYESATDFNGGKAVVKVAEGKYDLIDLNGKTLGSFSNAFIGALSEGLMAFQHEAGGKFGYLNEKGEVVIEPSFTGAQAFKSGRAVVNTDETFFKYGLIDHTGKYIIEPIYNDILLLGENRIALGKAIDEKIPFAGSKYSIADLNGRILTEFKYVNVMDYKNGYASASDTKNTFFIDKNGQIAPNLPIAKGNGTLSMEGALIKGNIDMRLRYYNPKGTLVWSQNQIIPLNNRFRVIEKKYNPNKDYLVYYPEIQGMRFEAMQKKVNQKLAQLSEVKEIDPNKQIEYSYNGDYEVYFFKNRLVEIEMNGYNFPFGAAHGMPKKVYAHVDLESGVFYQLKDLFKPDSSYVEVLNGIIGEQIKNDPQYSYVFPNTYKGIAPDQPFYIDANKLYIYFTPYDIAPYAAGFPTFTIPFSEIDQIINKDGAFWRAFH</sequence>
<evidence type="ECO:0000313" key="2">
    <source>
        <dbReference type="EMBL" id="CAG9607245.1"/>
    </source>
</evidence>
<feature type="domain" description="DUF3298" evidence="1">
    <location>
        <begin position="552"/>
        <end position="627"/>
    </location>
</feature>
<dbReference type="RefSeq" id="WP_230495511.1">
    <property type="nucleotide sequence ID" value="NZ_CAKJTG010000004.1"/>
</dbReference>
<dbReference type="Pfam" id="PF11738">
    <property type="entry name" value="DUF3298"/>
    <property type="match status" value="1"/>
</dbReference>
<accession>A0A9C7LAA2</accession>
<dbReference type="PANTHER" id="PTHR37841">
    <property type="entry name" value="GLR2918 PROTEIN"/>
    <property type="match status" value="1"/>
</dbReference>
<comment type="caution">
    <text evidence="2">The sequence shown here is derived from an EMBL/GenBank/DDBJ whole genome shotgun (WGS) entry which is preliminary data.</text>
</comment>
<name>A0A9C7LAA2_9BACI</name>
<organism evidence="2 3">
    <name type="scientific">Pseudoneobacillus rhizosphaerae</name>
    <dbReference type="NCBI Taxonomy" id="2880968"/>
    <lineage>
        <taxon>Bacteria</taxon>
        <taxon>Bacillati</taxon>
        <taxon>Bacillota</taxon>
        <taxon>Bacilli</taxon>
        <taxon>Bacillales</taxon>
        <taxon>Bacillaceae</taxon>
        <taxon>Pseudoneobacillus</taxon>
    </lineage>
</organism>
<keyword evidence="3" id="KW-1185">Reference proteome</keyword>
<dbReference type="Pfam" id="PF14903">
    <property type="entry name" value="WG_beta_rep"/>
    <property type="match status" value="6"/>
</dbReference>